<evidence type="ECO:0000256" key="4">
    <source>
        <dbReference type="ARBA" id="ARBA00022984"/>
    </source>
</evidence>
<keyword evidence="5 6" id="KW-0961">Cell wall biogenesis/degradation</keyword>
<keyword evidence="7" id="KW-0732">Signal</keyword>
<dbReference type="SUPFAM" id="SSF141523">
    <property type="entry name" value="L,D-transpeptidase catalytic domain-like"/>
    <property type="match status" value="1"/>
</dbReference>
<reference evidence="9 10" key="1">
    <citation type="submission" date="2020-03" db="EMBL/GenBank/DDBJ databases">
        <title>Above-ground endophytic microbial communities from plants in different locations in the United States.</title>
        <authorList>
            <person name="Frank C."/>
        </authorList>
    </citation>
    <scope>NUCLEOTIDE SEQUENCE [LARGE SCALE GENOMIC DNA]</scope>
    <source>
        <strain evidence="9 10">WW7</strain>
    </source>
</reference>
<organism evidence="9 10">
    <name type="scientific">Curtobacterium salicis</name>
    <dbReference type="NCBI Taxonomy" id="1779862"/>
    <lineage>
        <taxon>Bacteria</taxon>
        <taxon>Bacillati</taxon>
        <taxon>Actinomycetota</taxon>
        <taxon>Actinomycetes</taxon>
        <taxon>Micrococcales</taxon>
        <taxon>Microbacteriaceae</taxon>
        <taxon>Curtobacterium</taxon>
    </lineage>
</organism>
<protein>
    <submittedName>
        <fullName evidence="9">Lipoprotein-anchoring transpeptidase ErfK/SrfK</fullName>
    </submittedName>
</protein>
<evidence type="ECO:0000313" key="10">
    <source>
        <dbReference type="Proteomes" id="UP001318300"/>
    </source>
</evidence>
<keyword evidence="4 6" id="KW-0573">Peptidoglycan synthesis</keyword>
<dbReference type="Pfam" id="PF03734">
    <property type="entry name" value="YkuD"/>
    <property type="match status" value="1"/>
</dbReference>
<dbReference type="InterPro" id="IPR038063">
    <property type="entry name" value="Transpep_catalytic_dom"/>
</dbReference>
<dbReference type="EMBL" id="JAAOYO010000002">
    <property type="protein sequence ID" value="NII40865.1"/>
    <property type="molecule type" value="Genomic_DNA"/>
</dbReference>
<keyword evidence="10" id="KW-1185">Reference proteome</keyword>
<feature type="chain" id="PRO_5046914926" evidence="7">
    <location>
        <begin position="33"/>
        <end position="292"/>
    </location>
</feature>
<gene>
    <name evidence="9" type="ORF">E9228_001501</name>
</gene>
<dbReference type="RefSeq" id="WP_166779932.1">
    <property type="nucleotide sequence ID" value="NZ_JAAOYO010000002.1"/>
</dbReference>
<evidence type="ECO:0000256" key="3">
    <source>
        <dbReference type="ARBA" id="ARBA00022960"/>
    </source>
</evidence>
<evidence type="ECO:0000313" key="9">
    <source>
        <dbReference type="EMBL" id="NII40865.1"/>
    </source>
</evidence>
<keyword evidence="2" id="KW-0808">Transferase</keyword>
<keyword evidence="9" id="KW-0449">Lipoprotein</keyword>
<comment type="pathway">
    <text evidence="1 6">Cell wall biogenesis; peptidoglycan biosynthesis.</text>
</comment>
<proteinExistence type="predicted"/>
<dbReference type="CDD" id="cd16913">
    <property type="entry name" value="YkuD_like"/>
    <property type="match status" value="1"/>
</dbReference>
<feature type="domain" description="L,D-TPase catalytic" evidence="8">
    <location>
        <begin position="171"/>
        <end position="291"/>
    </location>
</feature>
<evidence type="ECO:0000256" key="7">
    <source>
        <dbReference type="SAM" id="SignalP"/>
    </source>
</evidence>
<evidence type="ECO:0000256" key="2">
    <source>
        <dbReference type="ARBA" id="ARBA00022679"/>
    </source>
</evidence>
<dbReference type="PROSITE" id="PS51257">
    <property type="entry name" value="PROKAR_LIPOPROTEIN"/>
    <property type="match status" value="1"/>
</dbReference>
<evidence type="ECO:0000256" key="6">
    <source>
        <dbReference type="PROSITE-ProRule" id="PRU01373"/>
    </source>
</evidence>
<evidence type="ECO:0000256" key="5">
    <source>
        <dbReference type="ARBA" id="ARBA00023316"/>
    </source>
</evidence>
<dbReference type="Proteomes" id="UP001318300">
    <property type="component" value="Unassembled WGS sequence"/>
</dbReference>
<sequence>MPTTRSARRLAPVALALLLTVGLTGCHAEARAGTTPTHTPSATATAHADNYRAPSAAAVAALPEAKYDAVIGGLLPSYEPDVPESADHAWTISTDAPLYGDDRTTPVARLAAQNFLGDATVVVPLRFAGDWALVMTPSRQQLPSVAPNGAAAQTAGWVRRDLLHRGQALSDHLVIAVGAQTVSIVDAGGKTEHEFPAGVGAGGTPTPTGVVGYVQARYLDPAQDQTVHDITLTTLHSAAADEPYGGDDGGLIGVHYESVARGAVSHGCVRLDGDAIDAVNALPLGTVVQVVA</sequence>
<feature type="active site" description="Nucleophile" evidence="6">
    <location>
        <position position="268"/>
    </location>
</feature>
<feature type="active site" description="Proton donor/acceptor" evidence="6">
    <location>
        <position position="255"/>
    </location>
</feature>
<dbReference type="PROSITE" id="PS52029">
    <property type="entry name" value="LD_TPASE"/>
    <property type="match status" value="1"/>
</dbReference>
<keyword evidence="3 6" id="KW-0133">Cell shape</keyword>
<feature type="signal peptide" evidence="7">
    <location>
        <begin position="1"/>
        <end position="32"/>
    </location>
</feature>
<evidence type="ECO:0000256" key="1">
    <source>
        <dbReference type="ARBA" id="ARBA00004752"/>
    </source>
</evidence>
<comment type="caution">
    <text evidence="9">The sequence shown here is derived from an EMBL/GenBank/DDBJ whole genome shotgun (WGS) entry which is preliminary data.</text>
</comment>
<evidence type="ECO:0000259" key="8">
    <source>
        <dbReference type="PROSITE" id="PS52029"/>
    </source>
</evidence>
<name>A0ABX0TAN7_9MICO</name>
<dbReference type="Gene3D" id="2.40.440.10">
    <property type="entry name" value="L,D-transpeptidase catalytic domain-like"/>
    <property type="match status" value="1"/>
</dbReference>
<accession>A0ABX0TAN7</accession>
<dbReference type="InterPro" id="IPR005490">
    <property type="entry name" value="LD_TPept_cat_dom"/>
</dbReference>